<reference evidence="3 4" key="1">
    <citation type="journal article" date="2023" name="Microbiol. Resour. Announc.">
        <title>Complete Genome Sequence of Mycobacterium wuenschmanii, a novel Nontuberculous Mycobacterium Isolated from a captive population of Amazon Milk Frogs.</title>
        <authorList>
            <person name="Hicks J."/>
            <person name="Zeineldin M."/>
            <person name="Ward H."/>
            <person name="Wuenschmann A."/>
            <person name="Camp P."/>
            <person name="Farrell D."/>
            <person name="Lehman K."/>
            <person name="Thacker T."/>
            <person name="Cuthbert E."/>
        </authorList>
    </citation>
    <scope>NUCLEOTIDE SEQUENCE [LARGE SCALE GENOMIC DNA]</scope>
    <source>
        <strain evidence="3 4">Wuenschmanii</strain>
    </source>
</reference>
<protein>
    <submittedName>
        <fullName evidence="3">Esterase</fullName>
    </submittedName>
</protein>
<feature type="region of interest" description="Disordered" evidence="1">
    <location>
        <begin position="116"/>
        <end position="164"/>
    </location>
</feature>
<evidence type="ECO:0000313" key="4">
    <source>
        <dbReference type="Proteomes" id="UP001236585"/>
    </source>
</evidence>
<dbReference type="InterPro" id="IPR013207">
    <property type="entry name" value="LGFP"/>
</dbReference>
<organism evidence="3 4">
    <name type="scientific">Candidatus Mycobacterium wuenschmannii</name>
    <dbReference type="NCBI Taxonomy" id="3027808"/>
    <lineage>
        <taxon>Bacteria</taxon>
        <taxon>Bacillati</taxon>
        <taxon>Actinomycetota</taxon>
        <taxon>Actinomycetes</taxon>
        <taxon>Mycobacteriales</taxon>
        <taxon>Mycobacteriaceae</taxon>
        <taxon>Mycobacterium</taxon>
    </lineage>
</organism>
<dbReference type="Pfam" id="PF08310">
    <property type="entry name" value="LGFP"/>
    <property type="match status" value="2"/>
</dbReference>
<name>A0ABY8VSV6_9MYCO</name>
<dbReference type="EMBL" id="CP126981">
    <property type="protein sequence ID" value="WIM86715.1"/>
    <property type="molecule type" value="Genomic_DNA"/>
</dbReference>
<sequence length="164" mass="16786">MSARRPSIAVAAATLAILGAGCSTAESPSDVSTTQMTTKWVAAPSGKFLLQGQILQKYLDAGGSTSSLGSPISNEKPAPGNGRFTLFEAGAIYWTPQTGAHVVAGNIRNTWEFDHGGPAGPLGYPTSDAHSAPGGPQQRFQHGTINDSADGHTHVEFSPPAAGS</sequence>
<evidence type="ECO:0000256" key="2">
    <source>
        <dbReference type="SAM" id="SignalP"/>
    </source>
</evidence>
<feature type="compositionally biased region" description="Polar residues" evidence="1">
    <location>
        <begin position="138"/>
        <end position="147"/>
    </location>
</feature>
<feature type="signal peptide" evidence="2">
    <location>
        <begin position="1"/>
        <end position="25"/>
    </location>
</feature>
<feature type="chain" id="PRO_5046920224" evidence="2">
    <location>
        <begin position="26"/>
        <end position="164"/>
    </location>
</feature>
<proteinExistence type="predicted"/>
<keyword evidence="2" id="KW-0732">Signal</keyword>
<accession>A0ABY8VSV6</accession>
<gene>
    <name evidence="3" type="ORF">PT015_17755</name>
</gene>
<evidence type="ECO:0000256" key="1">
    <source>
        <dbReference type="SAM" id="MobiDB-lite"/>
    </source>
</evidence>
<dbReference type="PROSITE" id="PS51257">
    <property type="entry name" value="PROKAR_LIPOPROTEIN"/>
    <property type="match status" value="1"/>
</dbReference>
<keyword evidence="4" id="KW-1185">Reference proteome</keyword>
<dbReference type="RefSeq" id="WP_285186184.1">
    <property type="nucleotide sequence ID" value="NZ_CP126981.1"/>
</dbReference>
<evidence type="ECO:0000313" key="3">
    <source>
        <dbReference type="EMBL" id="WIM86715.1"/>
    </source>
</evidence>
<dbReference type="Proteomes" id="UP001236585">
    <property type="component" value="Chromosome"/>
</dbReference>